<sequence>MSADKQLNLQNLARWIDSYTSGAEDRTTQLANLSVFKRPEPMTPNVCVIQPTVVAVLQGVKQMWLAGQAYQYDVDHYLLTSVELPGYSEVLQASKQQPCLGFSYGIDFALVAELSAQGVTPNPPPRSSDKDSFGLGSFDAPLLSAFCRLFELLDHPEDVDILAPLLHKEIHYRLLKSDQGHRLRQISLHGTHGQRIAKAIDWLKLNYAATLDITMLAELVQMSTSSLYQHFRQFTGMSPLQYQKWLRLNEAKRLMISEHLDAASAAFQVGYESPSHFSREYRRLYGLPPKKDIENQRVAGALLQL</sequence>
<dbReference type="PANTHER" id="PTHR43436">
    <property type="entry name" value="ARAC-FAMILY TRANSCRIPTIONAL REGULATOR"/>
    <property type="match status" value="1"/>
</dbReference>
<dbReference type="PROSITE" id="PS01124">
    <property type="entry name" value="HTH_ARAC_FAMILY_2"/>
    <property type="match status" value="1"/>
</dbReference>
<evidence type="ECO:0000313" key="5">
    <source>
        <dbReference type="Proteomes" id="UP001201549"/>
    </source>
</evidence>
<evidence type="ECO:0000256" key="1">
    <source>
        <dbReference type="ARBA" id="ARBA00023015"/>
    </source>
</evidence>
<keyword evidence="5" id="KW-1185">Reference proteome</keyword>
<dbReference type="InterPro" id="IPR009594">
    <property type="entry name" value="Tscrpt_reg_HTH_AraC_N"/>
</dbReference>
<organism evidence="4 5">
    <name type="scientific">Shewanella electrica</name>
    <dbReference type="NCBI Taxonomy" id="515560"/>
    <lineage>
        <taxon>Bacteria</taxon>
        <taxon>Pseudomonadati</taxon>
        <taxon>Pseudomonadota</taxon>
        <taxon>Gammaproteobacteria</taxon>
        <taxon>Alteromonadales</taxon>
        <taxon>Shewanellaceae</taxon>
        <taxon>Shewanella</taxon>
    </lineage>
</organism>
<proteinExistence type="predicted"/>
<keyword evidence="1" id="KW-0805">Transcription regulation</keyword>
<dbReference type="Pfam" id="PF12833">
    <property type="entry name" value="HTH_18"/>
    <property type="match status" value="1"/>
</dbReference>
<dbReference type="SMART" id="SM00342">
    <property type="entry name" value="HTH_ARAC"/>
    <property type="match status" value="1"/>
</dbReference>
<dbReference type="RefSeq" id="WP_238894521.1">
    <property type="nucleotide sequence ID" value="NZ_JAKOGG010000001.1"/>
</dbReference>
<comment type="caution">
    <text evidence="4">The sequence shown here is derived from an EMBL/GenBank/DDBJ whole genome shotgun (WGS) entry which is preliminary data.</text>
</comment>
<dbReference type="InterPro" id="IPR009057">
    <property type="entry name" value="Homeodomain-like_sf"/>
</dbReference>
<name>A0ABT2FFQ6_9GAMM</name>
<evidence type="ECO:0000256" key="2">
    <source>
        <dbReference type="ARBA" id="ARBA00023163"/>
    </source>
</evidence>
<reference evidence="5" key="1">
    <citation type="submission" date="2023-07" db="EMBL/GenBank/DDBJ databases">
        <title>Shewanella mangrovi sp. nov., an acetaldehyde- degrading bacterium isolated from mangrove sediment.</title>
        <authorList>
            <person name="Liu Y."/>
        </authorList>
    </citation>
    <scope>NUCLEOTIDE SEQUENCE [LARGE SCALE GENOMIC DNA]</scope>
    <source>
        <strain evidence="5">C32</strain>
    </source>
</reference>
<keyword evidence="2" id="KW-0804">Transcription</keyword>
<dbReference type="InterPro" id="IPR018060">
    <property type="entry name" value="HTH_AraC"/>
</dbReference>
<evidence type="ECO:0000313" key="4">
    <source>
        <dbReference type="EMBL" id="MCS4555119.1"/>
    </source>
</evidence>
<protein>
    <submittedName>
        <fullName evidence="4">AraC family transcriptional regulator</fullName>
    </submittedName>
</protein>
<feature type="domain" description="HTH araC/xylS-type" evidence="3">
    <location>
        <begin position="197"/>
        <end position="295"/>
    </location>
</feature>
<accession>A0ABT2FFQ6</accession>
<evidence type="ECO:0000259" key="3">
    <source>
        <dbReference type="PROSITE" id="PS01124"/>
    </source>
</evidence>
<dbReference type="EMBL" id="JAKOGG010000001">
    <property type="protein sequence ID" value="MCS4555119.1"/>
    <property type="molecule type" value="Genomic_DNA"/>
</dbReference>
<dbReference type="Pfam" id="PF06719">
    <property type="entry name" value="AraC_N"/>
    <property type="match status" value="1"/>
</dbReference>
<dbReference type="SUPFAM" id="SSF46689">
    <property type="entry name" value="Homeodomain-like"/>
    <property type="match status" value="2"/>
</dbReference>
<dbReference type="PANTHER" id="PTHR43436:SF1">
    <property type="entry name" value="TRANSCRIPTIONAL REGULATORY PROTEIN"/>
    <property type="match status" value="1"/>
</dbReference>
<gene>
    <name evidence="4" type="ORF">L9G74_01580</name>
</gene>
<dbReference type="Gene3D" id="1.10.10.60">
    <property type="entry name" value="Homeodomain-like"/>
    <property type="match status" value="2"/>
</dbReference>
<dbReference type="Proteomes" id="UP001201549">
    <property type="component" value="Unassembled WGS sequence"/>
</dbReference>